<feature type="region of interest" description="Disordered" evidence="1">
    <location>
        <begin position="94"/>
        <end position="115"/>
    </location>
</feature>
<accession>A0ABR5N6V5</accession>
<dbReference type="Proteomes" id="UP000051063">
    <property type="component" value="Unassembled WGS sequence"/>
</dbReference>
<reference evidence="2 3" key="1">
    <citation type="submission" date="2015-09" db="EMBL/GenBank/DDBJ databases">
        <title>Genome sequencing project for genomic taxonomy and phylogenomics of Bacillus-like bacteria.</title>
        <authorList>
            <person name="Liu B."/>
            <person name="Wang J."/>
            <person name="Zhu Y."/>
            <person name="Liu G."/>
            <person name="Chen Q."/>
            <person name="Chen Z."/>
            <person name="Lan J."/>
            <person name="Che J."/>
            <person name="Ge C."/>
            <person name="Shi H."/>
            <person name="Pan Z."/>
            <person name="Liu X."/>
        </authorList>
    </citation>
    <scope>NUCLEOTIDE SEQUENCE [LARGE SCALE GENOMIC DNA]</scope>
    <source>
        <strain evidence="2 3">DSM 8552</strain>
    </source>
</reference>
<dbReference type="EMBL" id="LJJB01000010">
    <property type="protein sequence ID" value="KQL46363.1"/>
    <property type="molecule type" value="Genomic_DNA"/>
</dbReference>
<evidence type="ECO:0000313" key="2">
    <source>
        <dbReference type="EMBL" id="KQL46363.1"/>
    </source>
</evidence>
<evidence type="ECO:0000256" key="1">
    <source>
        <dbReference type="SAM" id="MobiDB-lite"/>
    </source>
</evidence>
<protein>
    <submittedName>
        <fullName evidence="2">Uncharacterized protein</fullName>
    </submittedName>
</protein>
<dbReference type="RefSeq" id="WP_055745447.1">
    <property type="nucleotide sequence ID" value="NZ_LJJB01000010.1"/>
</dbReference>
<organism evidence="2 3">
    <name type="scientific">Brevibacillus choshinensis</name>
    <dbReference type="NCBI Taxonomy" id="54911"/>
    <lineage>
        <taxon>Bacteria</taxon>
        <taxon>Bacillati</taxon>
        <taxon>Bacillota</taxon>
        <taxon>Bacilli</taxon>
        <taxon>Bacillales</taxon>
        <taxon>Paenibacillaceae</taxon>
        <taxon>Brevibacillus</taxon>
    </lineage>
</organism>
<comment type="caution">
    <text evidence="2">The sequence shown here is derived from an EMBL/GenBank/DDBJ whole genome shotgun (WGS) entry which is preliminary data.</text>
</comment>
<dbReference type="InterPro" id="IPR058705">
    <property type="entry name" value="A_ENA"/>
</dbReference>
<proteinExistence type="predicted"/>
<evidence type="ECO:0000313" key="3">
    <source>
        <dbReference type="Proteomes" id="UP000051063"/>
    </source>
</evidence>
<keyword evidence="3" id="KW-1185">Reference proteome</keyword>
<gene>
    <name evidence="2" type="ORF">AN963_15505</name>
</gene>
<dbReference type="Pfam" id="PF26595">
    <property type="entry name" value="A_ENA"/>
    <property type="match status" value="1"/>
</dbReference>
<sequence>MSLPNIPDVTPRITLKREEVIHLLLTSVAMEEMSMSHIMNTEVEKIQQLLEREDISLDDMLRLNQSMERMLRNIISKQILLQFKLDHILELEGKSSVGDGGNTIEEGSVSIADDD</sequence>
<name>A0ABR5N6V5_BRECH</name>